<reference evidence="3" key="2">
    <citation type="submission" date="2020-02" db="EMBL/GenBank/DDBJ databases">
        <authorList>
            <person name="Littmann E."/>
            <person name="Sorbara M."/>
        </authorList>
    </citation>
    <scope>NUCLEOTIDE SEQUENCE</scope>
    <source>
        <strain evidence="3">MSK.1.17</strain>
    </source>
</reference>
<sequence length="109" mass="12412">MEFNESLKRLLIEKNMKQADLCRLAHIQTSLMSEYINGKKSPTIGNAIQIADALDISLDVLAGREERVRYSESVPNVYVSQLNDCMNGLSENECTFVMDVIRAMREDLR</sequence>
<evidence type="ECO:0000313" key="2">
    <source>
        <dbReference type="EMBL" id="MCG4745490.1"/>
    </source>
</evidence>
<dbReference type="Gene3D" id="1.10.260.40">
    <property type="entry name" value="lambda repressor-like DNA-binding domains"/>
    <property type="match status" value="1"/>
</dbReference>
<proteinExistence type="predicted"/>
<dbReference type="EMBL" id="JAKNGE010000009">
    <property type="protein sequence ID" value="MCG4745490.1"/>
    <property type="molecule type" value="Genomic_DNA"/>
</dbReference>
<evidence type="ECO:0000313" key="5">
    <source>
        <dbReference type="Proteomes" id="UP001299608"/>
    </source>
</evidence>
<evidence type="ECO:0000313" key="3">
    <source>
        <dbReference type="EMBL" id="NSJ47620.1"/>
    </source>
</evidence>
<dbReference type="Proteomes" id="UP000669239">
    <property type="component" value="Unassembled WGS sequence"/>
</dbReference>
<dbReference type="GeneID" id="97204356"/>
<keyword evidence="4" id="KW-1185">Reference proteome</keyword>
<comment type="caution">
    <text evidence="2">The sequence shown here is derived from an EMBL/GenBank/DDBJ whole genome shotgun (WGS) entry which is preliminary data.</text>
</comment>
<dbReference type="Pfam" id="PF01381">
    <property type="entry name" value="HTH_3"/>
    <property type="match status" value="1"/>
</dbReference>
<evidence type="ECO:0000259" key="1">
    <source>
        <dbReference type="PROSITE" id="PS50943"/>
    </source>
</evidence>
<dbReference type="CDD" id="cd00093">
    <property type="entry name" value="HTH_XRE"/>
    <property type="match status" value="1"/>
</dbReference>
<protein>
    <submittedName>
        <fullName evidence="2">Helix-turn-helix domain-containing protein</fullName>
    </submittedName>
    <submittedName>
        <fullName evidence="3">Helix-turn-helix transcriptional regulator</fullName>
    </submittedName>
</protein>
<reference evidence="3 4" key="1">
    <citation type="journal article" date="2020" name="Cell Host Microbe">
        <title>Functional and Genomic Variation between Human-Derived Isolates of Lachnospiraceae Reveals Inter- and Intra-Species Diversity.</title>
        <authorList>
            <person name="Sorbara M.T."/>
            <person name="Littmann E.R."/>
            <person name="Fontana E."/>
            <person name="Moody T.U."/>
            <person name="Kohout C.E."/>
            <person name="Gjonbalaj M."/>
            <person name="Eaton V."/>
            <person name="Seok R."/>
            <person name="Leiner I.M."/>
            <person name="Pamer E.G."/>
        </authorList>
    </citation>
    <scope>NUCLEOTIDE SEQUENCE [LARGE SCALE GENOMIC DNA]</scope>
    <source>
        <strain evidence="3 4">MSK.1.17</strain>
    </source>
</reference>
<feature type="domain" description="HTH cro/C1-type" evidence="1">
    <location>
        <begin position="7"/>
        <end position="61"/>
    </location>
</feature>
<dbReference type="RefSeq" id="WP_117556570.1">
    <property type="nucleotide sequence ID" value="NZ_BAABZL010000001.1"/>
</dbReference>
<name>A0AAX1SR28_9FIRM</name>
<evidence type="ECO:0000313" key="4">
    <source>
        <dbReference type="Proteomes" id="UP000669239"/>
    </source>
</evidence>
<dbReference type="PROSITE" id="PS50943">
    <property type="entry name" value="HTH_CROC1"/>
    <property type="match status" value="1"/>
</dbReference>
<dbReference type="Proteomes" id="UP001299608">
    <property type="component" value="Unassembled WGS sequence"/>
</dbReference>
<organism evidence="2 5">
    <name type="scientific">Enterocloster aldenensis</name>
    <dbReference type="NCBI Taxonomy" id="358742"/>
    <lineage>
        <taxon>Bacteria</taxon>
        <taxon>Bacillati</taxon>
        <taxon>Bacillota</taxon>
        <taxon>Clostridia</taxon>
        <taxon>Lachnospirales</taxon>
        <taxon>Lachnospiraceae</taxon>
        <taxon>Enterocloster</taxon>
    </lineage>
</organism>
<reference evidence="2" key="3">
    <citation type="submission" date="2022-01" db="EMBL/GenBank/DDBJ databases">
        <title>Collection of gut derived symbiotic bacterial strains cultured from healthy donors.</title>
        <authorList>
            <person name="Lin H."/>
            <person name="Kohout C."/>
            <person name="Waligurski E."/>
            <person name="Pamer E.G."/>
        </authorList>
    </citation>
    <scope>NUCLEOTIDE SEQUENCE</scope>
    <source>
        <strain evidence="2">DFI.6.55</strain>
    </source>
</reference>
<gene>
    <name evidence="3" type="ORF">G5B36_02760</name>
    <name evidence="2" type="ORF">L0N08_08735</name>
</gene>
<dbReference type="SUPFAM" id="SSF47413">
    <property type="entry name" value="lambda repressor-like DNA-binding domains"/>
    <property type="match status" value="1"/>
</dbReference>
<dbReference type="SMART" id="SM00530">
    <property type="entry name" value="HTH_XRE"/>
    <property type="match status" value="1"/>
</dbReference>
<dbReference type="AlphaFoldDB" id="A0AAX1SR28"/>
<dbReference type="InterPro" id="IPR001387">
    <property type="entry name" value="Cro/C1-type_HTH"/>
</dbReference>
<dbReference type="EMBL" id="JAAITT010000003">
    <property type="protein sequence ID" value="NSJ47620.1"/>
    <property type="molecule type" value="Genomic_DNA"/>
</dbReference>
<dbReference type="GO" id="GO:0003677">
    <property type="term" value="F:DNA binding"/>
    <property type="evidence" value="ECO:0007669"/>
    <property type="project" value="InterPro"/>
</dbReference>
<dbReference type="InterPro" id="IPR010982">
    <property type="entry name" value="Lambda_DNA-bd_dom_sf"/>
</dbReference>
<accession>A0AAX1SR28</accession>